<dbReference type="GO" id="GO:0012505">
    <property type="term" value="C:endomembrane system"/>
    <property type="evidence" value="ECO:0007669"/>
    <property type="project" value="UniProtKB-SubCell"/>
</dbReference>
<organism evidence="9 10">
    <name type="scientific">Reticulomyxa filosa</name>
    <dbReference type="NCBI Taxonomy" id="46433"/>
    <lineage>
        <taxon>Eukaryota</taxon>
        <taxon>Sar</taxon>
        <taxon>Rhizaria</taxon>
        <taxon>Retaria</taxon>
        <taxon>Foraminifera</taxon>
        <taxon>Monothalamids</taxon>
        <taxon>Reticulomyxidae</taxon>
        <taxon>Reticulomyxa</taxon>
    </lineage>
</organism>
<dbReference type="InterPro" id="IPR016024">
    <property type="entry name" value="ARM-type_fold"/>
</dbReference>
<sequence>IRVFFVKFNDAVYVKMEKLEILIKLANKRNVDQVLLELKEYATEIDVEFVRKAVHAIGRVAVKLEVAAERCVRVLSELVANKVSYVVQESIIVIKDIFRRYPQRYEKIIVTLCENLDVLDEPEAKASMIWIIGEYAERIVDADERLSFFIQNFGQENPAVQLQLLTATVKLFLKKPDKSKALVQKVLDLATEKSDNPDLRDRGYVYWRLLSTDPATAKSVVLATRPEISPETFSLPKDYLTELLDNVSTLASVYHRMPTEFAKGTCKVIFKAQVDPDGEEPEDVNPSDTPDSSEKPSVDEDEQKSNGQDNPSQRDAKENNDVDDDNDDNSEDSTKSDKAKEEKEKEKAKAKEKEKKKKHPKPNPSSLKPPRRKKKKKTLIFCLIFLALVLLVLLVRRRRRMLLGMLLLPINPILLSPKTPRTISIS</sequence>
<evidence type="ECO:0000256" key="2">
    <source>
        <dbReference type="ARBA" id="ARBA00006613"/>
    </source>
</evidence>
<gene>
    <name evidence="9" type="ORF">RFI_17705</name>
</gene>
<dbReference type="GO" id="GO:0016192">
    <property type="term" value="P:vesicle-mediated transport"/>
    <property type="evidence" value="ECO:0007669"/>
    <property type="project" value="InterPro"/>
</dbReference>
<evidence type="ECO:0000313" key="9">
    <source>
        <dbReference type="EMBL" id="ETO19525.1"/>
    </source>
</evidence>
<evidence type="ECO:0000256" key="4">
    <source>
        <dbReference type="ARBA" id="ARBA00022927"/>
    </source>
</evidence>
<feature type="transmembrane region" description="Helical" evidence="7">
    <location>
        <begin position="378"/>
        <end position="395"/>
    </location>
</feature>
<evidence type="ECO:0000256" key="1">
    <source>
        <dbReference type="ARBA" id="ARBA00004308"/>
    </source>
</evidence>
<feature type="non-terminal residue" evidence="9">
    <location>
        <position position="1"/>
    </location>
</feature>
<protein>
    <submittedName>
        <fullName evidence="9">Beta subunit of tetrameric clathrin adaptor complex AP1</fullName>
    </submittedName>
</protein>
<feature type="domain" description="Clathrin/coatomer adaptor adaptin-like N-terminal" evidence="8">
    <location>
        <begin position="1"/>
        <end position="213"/>
    </location>
</feature>
<dbReference type="Pfam" id="PF01602">
    <property type="entry name" value="Adaptin_N"/>
    <property type="match status" value="1"/>
</dbReference>
<evidence type="ECO:0000256" key="5">
    <source>
        <dbReference type="ARBA" id="ARBA00023136"/>
    </source>
</evidence>
<name>X6MZS1_RETFI</name>
<keyword evidence="7" id="KW-0812">Transmembrane</keyword>
<keyword evidence="3" id="KW-0813">Transport</keyword>
<keyword evidence="5 7" id="KW-0472">Membrane</keyword>
<dbReference type="InterPro" id="IPR026739">
    <property type="entry name" value="AP_beta"/>
</dbReference>
<feature type="compositionally biased region" description="Basic and acidic residues" evidence="6">
    <location>
        <begin position="332"/>
        <end position="353"/>
    </location>
</feature>
<dbReference type="OrthoDB" id="10254310at2759"/>
<accession>X6MZS1</accession>
<comment type="similarity">
    <text evidence="2">Belongs to the adaptor complexes large subunit family.</text>
</comment>
<evidence type="ECO:0000259" key="8">
    <source>
        <dbReference type="Pfam" id="PF01602"/>
    </source>
</evidence>
<dbReference type="AlphaFoldDB" id="X6MZS1"/>
<dbReference type="Proteomes" id="UP000023152">
    <property type="component" value="Unassembled WGS sequence"/>
</dbReference>
<keyword evidence="7" id="KW-1133">Transmembrane helix</keyword>
<keyword evidence="4" id="KW-0653">Protein transport</keyword>
<reference evidence="9 10" key="1">
    <citation type="journal article" date="2013" name="Curr. Biol.">
        <title>The Genome of the Foraminiferan Reticulomyxa filosa.</title>
        <authorList>
            <person name="Glockner G."/>
            <person name="Hulsmann N."/>
            <person name="Schleicher M."/>
            <person name="Noegel A.A."/>
            <person name="Eichinger L."/>
            <person name="Gallinger C."/>
            <person name="Pawlowski J."/>
            <person name="Sierra R."/>
            <person name="Euteneuer U."/>
            <person name="Pillet L."/>
            <person name="Moustafa A."/>
            <person name="Platzer M."/>
            <person name="Groth M."/>
            <person name="Szafranski K."/>
            <person name="Schliwa M."/>
        </authorList>
    </citation>
    <scope>NUCLEOTIDE SEQUENCE [LARGE SCALE GENOMIC DNA]</scope>
</reference>
<evidence type="ECO:0000313" key="10">
    <source>
        <dbReference type="Proteomes" id="UP000023152"/>
    </source>
</evidence>
<dbReference type="Gene3D" id="1.25.10.10">
    <property type="entry name" value="Leucine-rich Repeat Variant"/>
    <property type="match status" value="1"/>
</dbReference>
<comment type="caution">
    <text evidence="9">The sequence shown here is derived from an EMBL/GenBank/DDBJ whole genome shotgun (WGS) entry which is preliminary data.</text>
</comment>
<dbReference type="EMBL" id="ASPP01013575">
    <property type="protein sequence ID" value="ETO19525.1"/>
    <property type="molecule type" value="Genomic_DNA"/>
</dbReference>
<dbReference type="InterPro" id="IPR011989">
    <property type="entry name" value="ARM-like"/>
</dbReference>
<feature type="region of interest" description="Disordered" evidence="6">
    <location>
        <begin position="274"/>
        <end position="373"/>
    </location>
</feature>
<comment type="subcellular location">
    <subcellularLocation>
        <location evidence="1">Endomembrane system</location>
    </subcellularLocation>
</comment>
<dbReference type="PANTHER" id="PTHR11134">
    <property type="entry name" value="ADAPTOR COMPLEX SUBUNIT BETA FAMILY MEMBER"/>
    <property type="match status" value="1"/>
</dbReference>
<dbReference type="OMA" id="CKVIFKA"/>
<dbReference type="InterPro" id="IPR002553">
    <property type="entry name" value="Clathrin/coatomer_adapt-like_N"/>
</dbReference>
<keyword evidence="10" id="KW-1185">Reference proteome</keyword>
<evidence type="ECO:0000256" key="6">
    <source>
        <dbReference type="SAM" id="MobiDB-lite"/>
    </source>
</evidence>
<proteinExistence type="inferred from homology"/>
<dbReference type="GO" id="GO:0030117">
    <property type="term" value="C:membrane coat"/>
    <property type="evidence" value="ECO:0007669"/>
    <property type="project" value="InterPro"/>
</dbReference>
<evidence type="ECO:0000256" key="7">
    <source>
        <dbReference type="SAM" id="Phobius"/>
    </source>
</evidence>
<feature type="compositionally biased region" description="Acidic residues" evidence="6">
    <location>
        <begin position="276"/>
        <end position="285"/>
    </location>
</feature>
<dbReference type="SUPFAM" id="SSF48371">
    <property type="entry name" value="ARM repeat"/>
    <property type="match status" value="1"/>
</dbReference>
<feature type="compositionally biased region" description="Acidic residues" evidence="6">
    <location>
        <begin position="321"/>
        <end position="331"/>
    </location>
</feature>
<evidence type="ECO:0000256" key="3">
    <source>
        <dbReference type="ARBA" id="ARBA00022448"/>
    </source>
</evidence>
<dbReference type="GO" id="GO:0006886">
    <property type="term" value="P:intracellular protein transport"/>
    <property type="evidence" value="ECO:0007669"/>
    <property type="project" value="InterPro"/>
</dbReference>